<name>A0A2Y9KDE7_ENHLU</name>
<evidence type="ECO:0000313" key="10">
    <source>
        <dbReference type="RefSeq" id="XP_022371797.1"/>
    </source>
</evidence>
<evidence type="ECO:0000259" key="5">
    <source>
        <dbReference type="Pfam" id="PF11817"/>
    </source>
</evidence>
<proteinExistence type="predicted"/>
<keyword evidence="9" id="KW-1185">Reference proteome</keyword>
<dbReference type="Pfam" id="PF23036">
    <property type="entry name" value="TRAPPC10_1st"/>
    <property type="match status" value="1"/>
</dbReference>
<keyword evidence="2" id="KW-0813">Transport</keyword>
<dbReference type="GeneID" id="111155728"/>
<protein>
    <submittedName>
        <fullName evidence="10">Trafficking protein particle complex subunit 10 isoform X2</fullName>
    </submittedName>
</protein>
<dbReference type="PANTHER" id="PTHR13251">
    <property type="entry name" value="EPILEPSY HOLOPROSENCEPHALY CANDIDATE 1/TMEM1"/>
    <property type="match status" value="1"/>
</dbReference>
<dbReference type="InterPro" id="IPR045126">
    <property type="entry name" value="TRAPPC10/Trs130"/>
</dbReference>
<accession>A0A2Y9KDE7</accession>
<dbReference type="Pfam" id="PF11817">
    <property type="entry name" value="Foie-gras_1"/>
    <property type="match status" value="1"/>
</dbReference>
<reference evidence="10" key="1">
    <citation type="submission" date="2025-08" db="UniProtKB">
        <authorList>
            <consortium name="RefSeq"/>
        </authorList>
    </citation>
    <scope>IDENTIFICATION</scope>
    <source>
        <tissue evidence="10">Blood</tissue>
    </source>
</reference>
<evidence type="ECO:0000259" key="7">
    <source>
        <dbReference type="Pfam" id="PF23036"/>
    </source>
</evidence>
<dbReference type="AlphaFoldDB" id="A0A2Y9KDE7"/>
<feature type="domain" description="TRAPPC10/Trs130 N-terminal" evidence="7">
    <location>
        <begin position="3"/>
        <end position="287"/>
    </location>
</feature>
<dbReference type="Proteomes" id="UP000248482">
    <property type="component" value="Unplaced"/>
</dbReference>
<evidence type="ECO:0000256" key="4">
    <source>
        <dbReference type="SAM" id="MobiDB-lite"/>
    </source>
</evidence>
<dbReference type="CTD" id="7109"/>
<dbReference type="InterPro" id="IPR021773">
    <property type="entry name" value="TPC11"/>
</dbReference>
<dbReference type="InterPro" id="IPR056917">
    <property type="entry name" value="Ig_TRAPPC10"/>
</dbReference>
<feature type="region of interest" description="Disordered" evidence="4">
    <location>
        <begin position="1153"/>
        <end position="1182"/>
    </location>
</feature>
<organism evidence="9 10">
    <name type="scientific">Enhydra lutris kenyoni</name>
    <name type="common">northern sea otter</name>
    <dbReference type="NCBI Taxonomy" id="391180"/>
    <lineage>
        <taxon>Eukaryota</taxon>
        <taxon>Metazoa</taxon>
        <taxon>Chordata</taxon>
        <taxon>Craniata</taxon>
        <taxon>Vertebrata</taxon>
        <taxon>Euteleostomi</taxon>
        <taxon>Mammalia</taxon>
        <taxon>Eutheria</taxon>
        <taxon>Laurasiatheria</taxon>
        <taxon>Carnivora</taxon>
        <taxon>Caniformia</taxon>
        <taxon>Musteloidea</taxon>
        <taxon>Mustelidae</taxon>
        <taxon>Lutrinae</taxon>
        <taxon>Enhydra</taxon>
    </lineage>
</organism>
<evidence type="ECO:0000259" key="8">
    <source>
        <dbReference type="Pfam" id="PF23604"/>
    </source>
</evidence>
<evidence type="ECO:0000259" key="6">
    <source>
        <dbReference type="Pfam" id="PF12584"/>
    </source>
</evidence>
<evidence type="ECO:0000256" key="2">
    <source>
        <dbReference type="ARBA" id="ARBA00022448"/>
    </source>
</evidence>
<dbReference type="InterPro" id="IPR056913">
    <property type="entry name" value="TRAPPC10/Trs130_N"/>
</dbReference>
<dbReference type="GO" id="GO:0006891">
    <property type="term" value="P:intra-Golgi vesicle-mediated transport"/>
    <property type="evidence" value="ECO:0007669"/>
    <property type="project" value="TreeGrafter"/>
</dbReference>
<gene>
    <name evidence="10" type="primary">LOC111155728</name>
</gene>
<feature type="domain" description="TRAPPC10 Ig-like" evidence="8">
    <location>
        <begin position="750"/>
        <end position="843"/>
    </location>
</feature>
<evidence type="ECO:0000256" key="1">
    <source>
        <dbReference type="ARBA" id="ARBA00004555"/>
    </source>
</evidence>
<dbReference type="GO" id="GO:0034498">
    <property type="term" value="P:early endosome to Golgi transport"/>
    <property type="evidence" value="ECO:0007669"/>
    <property type="project" value="TreeGrafter"/>
</dbReference>
<dbReference type="GO" id="GO:1990071">
    <property type="term" value="C:TRAPPII protein complex"/>
    <property type="evidence" value="ECO:0007669"/>
    <property type="project" value="InterPro"/>
</dbReference>
<feature type="compositionally biased region" description="Low complexity" evidence="4">
    <location>
        <begin position="850"/>
        <end position="860"/>
    </location>
</feature>
<feature type="domain" description="Trafficking protein particle complex subunit 11" evidence="5">
    <location>
        <begin position="415"/>
        <end position="505"/>
    </location>
</feature>
<dbReference type="Pfam" id="PF23604">
    <property type="entry name" value="Ig_TRAPPC10"/>
    <property type="match status" value="1"/>
</dbReference>
<evidence type="ECO:0000313" key="9">
    <source>
        <dbReference type="Proteomes" id="UP000248482"/>
    </source>
</evidence>
<comment type="subcellular location">
    <subcellularLocation>
        <location evidence="1">Golgi apparatus</location>
    </subcellularLocation>
</comment>
<dbReference type="RefSeq" id="XP_022371797.1">
    <property type="nucleotide sequence ID" value="XM_022516089.1"/>
</dbReference>
<dbReference type="Pfam" id="PF12584">
    <property type="entry name" value="TRAPPC10"/>
    <property type="match status" value="1"/>
</dbReference>
<dbReference type="InterPro" id="IPR022233">
    <property type="entry name" value="TRAPPC10/Trs130_C"/>
</dbReference>
<feature type="region of interest" description="Disordered" evidence="4">
    <location>
        <begin position="850"/>
        <end position="874"/>
    </location>
</feature>
<feature type="domain" description="TRAPPC10/Trs130 C-terminal" evidence="6">
    <location>
        <begin position="1018"/>
        <end position="1204"/>
    </location>
</feature>
<evidence type="ECO:0000256" key="3">
    <source>
        <dbReference type="ARBA" id="ARBA00023034"/>
    </source>
</evidence>
<dbReference type="PANTHER" id="PTHR13251:SF3">
    <property type="entry name" value="TRAFFICKING PROTEIN PARTICLE COMPLEX SUBUNIT 10"/>
    <property type="match status" value="1"/>
</dbReference>
<keyword evidence="3" id="KW-0333">Golgi apparatus</keyword>
<sequence length="1217" mass="136639">MEANVRFRRSYGRAPKMIHLESNFVQFKEELLPKEGNKALLTFPFLHVYWTDCCDTEVYKATVKDDLTKWQNILKAHSSVDWLIVVVENDAKKKNKTNILPRTSIVDKIRNDFCNKQSDRCVVLSDPLKDSSRTQESWNAFLTKLRTSLLMSFTKNLGKFEDDMRTLREKRTEPGWSFCDYFMVQEELAFVFEMLQQFEDALVQYDELDALFSQYVVNFGAGDGANWLTFFCEPVRSWNGLILRKPIDMEKRELIQRQEATLLDLRSYLFSRQCTLLLFLQRPWEVAQRALELLHSCVQELKLLEVSVPPGALDCWVFLSCLEVLQRIEGCCDRAQIDSNVAHTVGLWSYATEKLKSLGYLCGLVSEEGPNSEDLNRIVDLLAGLGAERPETADTAQSPYKKLREALSSVEAFEKHYLDLSHAAIEMHTSVGRTRSARLVGKDLAEFYMRKKSPQKAEIYLQGALKNYLAEGWALPITHTRKQLAECQKHLGQTENYLQTSSLLASDHHLTEEERRHFCQQILSFASRHTDSPGQKIVLPLHCFAHLQDLHFTPSNAVVHVGGVLSVDITLCSQMPIPVRVEQIAINVHFSIEKNNYRKTAEWLTKHKMANGVITFPAETSPLPATQNNSPALELYEMFERSPSDNSLNTTGIICKNVHMLLRRQESSTSLETPSGVALEDGAHVLKCSDVTLEPGPNRITFRTQAKEPGTYTLRQLCASVGPVWFVLPHLYPLVQYDVYSQEPQLHVEPLADSLLAGIPQKVKFTVTTGHYTVKNGDSLQLSNAEAMLILCHAENRAVIYSNTREKASDVLLRVQSSDKVTSISLPAAPAYHMIEFELEVLSLPSAPVTGGESSTLGTTEPHRKHKDTPRAGHCMATTDHKVSIDCPWSIYSTVIALTFSVPFRTTHSLLSAGTRKYIQVCVQNLSELDFQLSDGDLVDPGCSADVQLVPLNAQSPQAIHSKQSVFFVWELLWAREPPPSLRCRFSIGFSPASEGQLSVPLKPYTYEFQVENFFTLYNVRAEILPAAGTEHCRTGSLCSLEVSITRLSDLLEVDKDEALMETDEYFSTKLMYEVVDNSSNWAVCGKSSGVISMPVAAQATHRVHMEVMPLFAGYLPLPDVRLFKYLPHHSAHSSQLDADSWIESDSLSLDKHLDDQPDGGVRSRGGAHPASSGEHKGLPMPRLQALPQGQVFNSSSGTQVLVIPSKDDHVLEVSVT</sequence>
<dbReference type="GO" id="GO:0005829">
    <property type="term" value="C:cytosol"/>
    <property type="evidence" value="ECO:0007669"/>
    <property type="project" value="GOC"/>
</dbReference>